<dbReference type="Proteomes" id="UP001499878">
    <property type="component" value="Unassembled WGS sequence"/>
</dbReference>
<gene>
    <name evidence="1" type="ORF">GCM10023323_62100</name>
</gene>
<accession>A0ABP9TAM4</accession>
<reference evidence="2" key="1">
    <citation type="journal article" date="2019" name="Int. J. Syst. Evol. Microbiol.">
        <title>The Global Catalogue of Microorganisms (GCM) 10K type strain sequencing project: providing services to taxonomists for standard genome sequencing and annotation.</title>
        <authorList>
            <consortium name="The Broad Institute Genomics Platform"/>
            <consortium name="The Broad Institute Genome Sequencing Center for Infectious Disease"/>
            <person name="Wu L."/>
            <person name="Ma J."/>
        </authorList>
    </citation>
    <scope>NUCLEOTIDE SEQUENCE [LARGE SCALE GENOMIC DNA]</scope>
    <source>
        <strain evidence="2">JCM 18306</strain>
    </source>
</reference>
<organism evidence="1 2">
    <name type="scientific">Streptomyces thinghirensis</name>
    <dbReference type="NCBI Taxonomy" id="551547"/>
    <lineage>
        <taxon>Bacteria</taxon>
        <taxon>Bacillati</taxon>
        <taxon>Actinomycetota</taxon>
        <taxon>Actinomycetes</taxon>
        <taxon>Kitasatosporales</taxon>
        <taxon>Streptomycetaceae</taxon>
        <taxon>Streptomyces</taxon>
    </lineage>
</organism>
<protein>
    <submittedName>
        <fullName evidence="1">Uncharacterized protein</fullName>
    </submittedName>
</protein>
<sequence length="256" mass="27406">MSPHDWFFCRLPEAGSPELSELIRPFRTADGIWFFDPVTDASGRGVELWFRAAPGEIAAFRAALHTGGGLRVAEERIAERPPVHPGGRGLDIADELAAASSELALSLAAVGAPSPQDGPDWAVRHLRHIVGLVPQRERRAFLFACWQHWTTALKPAHRVDLGLQAEIAAASATPDVTGPAADPWVRYTTATRAVACAPGFTANAPGNYLLFDHAHRTHGRLGLSLAVEALAVRIVRAEYDATGAPVTPVPSVLQDA</sequence>
<name>A0ABP9TAM4_9ACTN</name>
<proteinExistence type="predicted"/>
<evidence type="ECO:0000313" key="1">
    <source>
        <dbReference type="EMBL" id="GAA5214956.1"/>
    </source>
</evidence>
<comment type="caution">
    <text evidence="1">The sequence shown here is derived from an EMBL/GenBank/DDBJ whole genome shotgun (WGS) entry which is preliminary data.</text>
</comment>
<keyword evidence="2" id="KW-1185">Reference proteome</keyword>
<dbReference type="EMBL" id="BAABJR010000019">
    <property type="protein sequence ID" value="GAA5214956.1"/>
    <property type="molecule type" value="Genomic_DNA"/>
</dbReference>
<evidence type="ECO:0000313" key="2">
    <source>
        <dbReference type="Proteomes" id="UP001499878"/>
    </source>
</evidence>
<dbReference type="RefSeq" id="WP_345636212.1">
    <property type="nucleotide sequence ID" value="NZ_BAABJR010000019.1"/>
</dbReference>